<dbReference type="Proteomes" id="UP000285780">
    <property type="component" value="Unassembled WGS sequence"/>
</dbReference>
<evidence type="ECO:0000313" key="3">
    <source>
        <dbReference type="EMBL" id="RKF05314.1"/>
    </source>
</evidence>
<feature type="signal peptide" evidence="1">
    <location>
        <begin position="1"/>
        <end position="19"/>
    </location>
</feature>
<organism evidence="3 4">
    <name type="scientific">Tenacibaculum lutimaris</name>
    <dbReference type="NCBI Taxonomy" id="285258"/>
    <lineage>
        <taxon>Bacteria</taxon>
        <taxon>Pseudomonadati</taxon>
        <taxon>Bacteroidota</taxon>
        <taxon>Flavobacteriia</taxon>
        <taxon>Flavobacteriales</taxon>
        <taxon>Flavobacteriaceae</taxon>
        <taxon>Tenacibaculum</taxon>
    </lineage>
</organism>
<name>A0A420E559_9FLAO</name>
<dbReference type="AlphaFoldDB" id="A0A420E559"/>
<evidence type="ECO:0000313" key="4">
    <source>
        <dbReference type="Proteomes" id="UP000285780"/>
    </source>
</evidence>
<comment type="caution">
    <text evidence="3">The sequence shown here is derived from an EMBL/GenBank/DDBJ whole genome shotgun (WGS) entry which is preliminary data.</text>
</comment>
<dbReference type="SUPFAM" id="SSF56219">
    <property type="entry name" value="DNase I-like"/>
    <property type="match status" value="1"/>
</dbReference>
<gene>
    <name evidence="3" type="ORF">C8N26_0718</name>
</gene>
<proteinExistence type="predicted"/>
<accession>A0A420E559</accession>
<evidence type="ECO:0000259" key="2">
    <source>
        <dbReference type="Pfam" id="PF19580"/>
    </source>
</evidence>
<dbReference type="PANTHER" id="PTHR42834:SF1">
    <property type="entry name" value="ENDONUCLEASE_EXONUCLEASE_PHOSPHATASE FAMILY PROTEIN (AFU_ORTHOLOGUE AFUA_3G09210)"/>
    <property type="match status" value="1"/>
</dbReference>
<keyword evidence="1" id="KW-0732">Signal</keyword>
<sequence length="351" mass="41086">MRNIATLLVLIFVSFSTYAQQVGKKYKIRTVGFYNLENLFDTENDSDKNDEASPIMEMKGDKEEVYWDKIDKLGEVISQLGEEKANTSPAILGVAEVENKKVLEDLIASERLKKKRYSIIHFDSPDKRGIDVALLYQPRYFKPIHFEAFDPNIYDQNYKVYTRDILLVSGYLDDELVHIIVNHWPSRRGGEAKSRPLREKAAYKVKQIIEKIKENDPNPKVLIMGDFNDDPINSSFKSVLQTKSKKKNVEEGDIYNPYEDMFRRGFNTLGYRDNINLFDQIMFTSPLLDKADKKDFSTYKMFKSGIFNKRFLTEKKGRYKGYPFRSFSYGRYTGGYSDHYPVYMYLIKEDK</sequence>
<feature type="chain" id="PRO_5019274746" description="Endonuclease/exonuclease/phosphatase domain-containing protein" evidence="1">
    <location>
        <begin position="20"/>
        <end position="351"/>
    </location>
</feature>
<dbReference type="InterPro" id="IPR005135">
    <property type="entry name" value="Endo/exonuclease/phosphatase"/>
</dbReference>
<dbReference type="EMBL" id="RAQM01000006">
    <property type="protein sequence ID" value="RKF05314.1"/>
    <property type="molecule type" value="Genomic_DNA"/>
</dbReference>
<dbReference type="InterPro" id="IPR036691">
    <property type="entry name" value="Endo/exonu/phosph_ase_sf"/>
</dbReference>
<dbReference type="PANTHER" id="PTHR42834">
    <property type="entry name" value="ENDONUCLEASE/EXONUCLEASE/PHOSPHATASE FAMILY PROTEIN (AFU_ORTHOLOGUE AFUA_3G09210)"/>
    <property type="match status" value="1"/>
</dbReference>
<protein>
    <recommendedName>
        <fullName evidence="2">Endonuclease/exonuclease/phosphatase domain-containing protein</fullName>
    </recommendedName>
</protein>
<dbReference type="Pfam" id="PF19580">
    <property type="entry name" value="Exo_endo_phos_3"/>
    <property type="match status" value="1"/>
</dbReference>
<dbReference type="RefSeq" id="WP_120186031.1">
    <property type="nucleotide sequence ID" value="NZ_RAQM01000006.1"/>
</dbReference>
<evidence type="ECO:0000256" key="1">
    <source>
        <dbReference type="SAM" id="SignalP"/>
    </source>
</evidence>
<feature type="domain" description="Endonuclease/exonuclease/phosphatase" evidence="2">
    <location>
        <begin position="30"/>
        <end position="348"/>
    </location>
</feature>
<dbReference type="GO" id="GO:0003824">
    <property type="term" value="F:catalytic activity"/>
    <property type="evidence" value="ECO:0007669"/>
    <property type="project" value="InterPro"/>
</dbReference>
<reference evidence="3 4" key="1">
    <citation type="submission" date="2018-09" db="EMBL/GenBank/DDBJ databases">
        <title>Genomic Encyclopedia of Archaeal and Bacterial Type Strains, Phase II (KMG-II): from individual species to whole genera.</title>
        <authorList>
            <person name="Goeker M."/>
        </authorList>
    </citation>
    <scope>NUCLEOTIDE SEQUENCE [LARGE SCALE GENOMIC DNA]</scope>
    <source>
        <strain evidence="3 4">DSM 16505</strain>
    </source>
</reference>
<keyword evidence="4" id="KW-1185">Reference proteome</keyword>
<dbReference type="Gene3D" id="3.60.10.10">
    <property type="entry name" value="Endonuclease/exonuclease/phosphatase"/>
    <property type="match status" value="1"/>
</dbReference>